<dbReference type="EMBL" id="MNPL01001936">
    <property type="protein sequence ID" value="OQR78665.1"/>
    <property type="molecule type" value="Genomic_DNA"/>
</dbReference>
<comment type="caution">
    <text evidence="2">The sequence shown here is derived from an EMBL/GenBank/DDBJ whole genome shotgun (WGS) entry which is preliminary data.</text>
</comment>
<evidence type="ECO:0000256" key="1">
    <source>
        <dbReference type="SAM" id="MobiDB-lite"/>
    </source>
</evidence>
<sequence length="195" mass="20508">MPCGSSLSSLWSSHVLFGDREEILSCSSRTCIKWIFITLPSSLDNGAHQGAASSGQGSASYDHGVQSSKNFGNKKIIGHQRNYAYPADKACNQGAGSFSYYEGFSNAAQLNSKLGNHFQEIGGLTGNTPIVLAVPRLSILIVRAGVLSSSSGNYQQGSLANGRAQDRSFSCNQGTSSVKASGNKETFEGSLSTNP</sequence>
<dbReference type="Proteomes" id="UP000192247">
    <property type="component" value="Unassembled WGS sequence"/>
</dbReference>
<evidence type="ECO:0000313" key="3">
    <source>
        <dbReference type="Proteomes" id="UP000192247"/>
    </source>
</evidence>
<organism evidence="2 3">
    <name type="scientific">Tropilaelaps mercedesae</name>
    <dbReference type="NCBI Taxonomy" id="418985"/>
    <lineage>
        <taxon>Eukaryota</taxon>
        <taxon>Metazoa</taxon>
        <taxon>Ecdysozoa</taxon>
        <taxon>Arthropoda</taxon>
        <taxon>Chelicerata</taxon>
        <taxon>Arachnida</taxon>
        <taxon>Acari</taxon>
        <taxon>Parasitiformes</taxon>
        <taxon>Mesostigmata</taxon>
        <taxon>Gamasina</taxon>
        <taxon>Dermanyssoidea</taxon>
        <taxon>Laelapidae</taxon>
        <taxon>Tropilaelaps</taxon>
    </lineage>
</organism>
<name>A0A1V9XYU8_9ACAR</name>
<feature type="compositionally biased region" description="Polar residues" evidence="1">
    <location>
        <begin position="167"/>
        <end position="195"/>
    </location>
</feature>
<accession>A0A1V9XYU8</accession>
<protein>
    <submittedName>
        <fullName evidence="2">Uncharacterized protein</fullName>
    </submittedName>
</protein>
<reference evidence="2 3" key="1">
    <citation type="journal article" date="2017" name="Gigascience">
        <title>Draft genome of the honey bee ectoparasitic mite, Tropilaelaps mercedesae, is shaped by the parasitic life history.</title>
        <authorList>
            <person name="Dong X."/>
            <person name="Armstrong S.D."/>
            <person name="Xia D."/>
            <person name="Makepeace B.L."/>
            <person name="Darby A.C."/>
            <person name="Kadowaki T."/>
        </authorList>
    </citation>
    <scope>NUCLEOTIDE SEQUENCE [LARGE SCALE GENOMIC DNA]</scope>
    <source>
        <strain evidence="2">Wuxi-XJTLU</strain>
    </source>
</reference>
<proteinExistence type="predicted"/>
<feature type="region of interest" description="Disordered" evidence="1">
    <location>
        <begin position="165"/>
        <end position="195"/>
    </location>
</feature>
<keyword evidence="3" id="KW-1185">Reference proteome</keyword>
<gene>
    <name evidence="2" type="ORF">BIW11_00265</name>
</gene>
<dbReference type="AlphaFoldDB" id="A0A1V9XYU8"/>
<dbReference type="InParanoid" id="A0A1V9XYU8"/>
<evidence type="ECO:0000313" key="2">
    <source>
        <dbReference type="EMBL" id="OQR78665.1"/>
    </source>
</evidence>